<dbReference type="CDD" id="cd22157">
    <property type="entry name" value="F-box_AtFBW1-like"/>
    <property type="match status" value="1"/>
</dbReference>
<organism evidence="2 3">
    <name type="scientific">Setaria italica</name>
    <name type="common">Foxtail millet</name>
    <name type="synonym">Panicum italicum</name>
    <dbReference type="NCBI Taxonomy" id="4555"/>
    <lineage>
        <taxon>Eukaryota</taxon>
        <taxon>Viridiplantae</taxon>
        <taxon>Streptophyta</taxon>
        <taxon>Embryophyta</taxon>
        <taxon>Tracheophyta</taxon>
        <taxon>Spermatophyta</taxon>
        <taxon>Magnoliopsida</taxon>
        <taxon>Liliopsida</taxon>
        <taxon>Poales</taxon>
        <taxon>Poaceae</taxon>
        <taxon>PACMAD clade</taxon>
        <taxon>Panicoideae</taxon>
        <taxon>Panicodae</taxon>
        <taxon>Paniceae</taxon>
        <taxon>Cenchrinae</taxon>
        <taxon>Setaria</taxon>
    </lineage>
</organism>
<dbReference type="InterPro" id="IPR050796">
    <property type="entry name" value="SCF_F-box_component"/>
</dbReference>
<dbReference type="PANTHER" id="PTHR31672:SF2">
    <property type="entry name" value="F-BOX DOMAIN-CONTAINING PROTEIN"/>
    <property type="match status" value="1"/>
</dbReference>
<evidence type="ECO:0000259" key="1">
    <source>
        <dbReference type="SMART" id="SM00256"/>
    </source>
</evidence>
<dbReference type="OMA" id="YESERWM"/>
<keyword evidence="3" id="KW-1185">Reference proteome</keyword>
<dbReference type="Gene3D" id="1.20.1280.50">
    <property type="match status" value="1"/>
</dbReference>
<reference evidence="3" key="1">
    <citation type="journal article" date="2012" name="Nat. Biotechnol.">
        <title>Reference genome sequence of the model plant Setaria.</title>
        <authorList>
            <person name="Bennetzen J.L."/>
            <person name="Schmutz J."/>
            <person name="Wang H."/>
            <person name="Percifield R."/>
            <person name="Hawkins J."/>
            <person name="Pontaroli A.C."/>
            <person name="Estep M."/>
            <person name="Feng L."/>
            <person name="Vaughn J.N."/>
            <person name="Grimwood J."/>
            <person name="Jenkins J."/>
            <person name="Barry K."/>
            <person name="Lindquist E."/>
            <person name="Hellsten U."/>
            <person name="Deshpande S."/>
            <person name="Wang X."/>
            <person name="Wu X."/>
            <person name="Mitros T."/>
            <person name="Triplett J."/>
            <person name="Yang X."/>
            <person name="Ye C.Y."/>
            <person name="Mauro-Herrera M."/>
            <person name="Wang L."/>
            <person name="Li P."/>
            <person name="Sharma M."/>
            <person name="Sharma R."/>
            <person name="Ronald P.C."/>
            <person name="Panaud O."/>
            <person name="Kellogg E.A."/>
            <person name="Brutnell T.P."/>
            <person name="Doust A.N."/>
            <person name="Tuskan G.A."/>
            <person name="Rokhsar D."/>
            <person name="Devos K.M."/>
        </authorList>
    </citation>
    <scope>NUCLEOTIDE SEQUENCE [LARGE SCALE GENOMIC DNA]</scope>
    <source>
        <strain evidence="3">cv. Yugu1</strain>
    </source>
</reference>
<dbReference type="InParanoid" id="K3ZEM0"/>
<dbReference type="Gramene" id="KQL14086">
    <property type="protein sequence ID" value="KQL14086"/>
    <property type="gene ID" value="SETIT_025016mg"/>
</dbReference>
<dbReference type="SUPFAM" id="SSF81383">
    <property type="entry name" value="F-box domain"/>
    <property type="match status" value="1"/>
</dbReference>
<name>K3ZEM0_SETIT</name>
<dbReference type="EMBL" id="AGNK02001515">
    <property type="status" value="NOT_ANNOTATED_CDS"/>
    <property type="molecule type" value="Genomic_DNA"/>
</dbReference>
<dbReference type="Pfam" id="PF00646">
    <property type="entry name" value="F-box"/>
    <property type="match status" value="1"/>
</dbReference>
<protein>
    <recommendedName>
        <fullName evidence="1">F-box domain-containing protein</fullName>
    </recommendedName>
</protein>
<dbReference type="PANTHER" id="PTHR31672">
    <property type="entry name" value="BNACNNG10540D PROTEIN"/>
    <property type="match status" value="1"/>
</dbReference>
<accession>K3ZEM0</accession>
<dbReference type="EnsemblPlants" id="KQL14086">
    <property type="protein sequence ID" value="KQL14086"/>
    <property type="gene ID" value="SETIT_025016mg"/>
</dbReference>
<dbReference type="InterPro" id="IPR036047">
    <property type="entry name" value="F-box-like_dom_sf"/>
</dbReference>
<dbReference type="InterPro" id="IPR006527">
    <property type="entry name" value="F-box-assoc_dom_typ1"/>
</dbReference>
<dbReference type="Proteomes" id="UP000004995">
    <property type="component" value="Unassembled WGS sequence"/>
</dbReference>
<evidence type="ECO:0000313" key="2">
    <source>
        <dbReference type="EnsemblPlants" id="KQL14086"/>
    </source>
</evidence>
<proteinExistence type="predicted"/>
<dbReference type="AlphaFoldDB" id="K3ZEM0"/>
<dbReference type="eggNOG" id="ENOG502R44T">
    <property type="taxonomic scope" value="Eukaryota"/>
</dbReference>
<evidence type="ECO:0000313" key="3">
    <source>
        <dbReference type="Proteomes" id="UP000004995"/>
    </source>
</evidence>
<dbReference type="InterPro" id="IPR001810">
    <property type="entry name" value="F-box_dom"/>
</dbReference>
<reference evidence="2" key="2">
    <citation type="submission" date="2018-08" db="UniProtKB">
        <authorList>
            <consortium name="EnsemblPlants"/>
        </authorList>
    </citation>
    <scope>IDENTIFICATION</scope>
    <source>
        <strain evidence="2">Yugu1</strain>
    </source>
</reference>
<feature type="domain" description="F-box" evidence="1">
    <location>
        <begin position="12"/>
        <end position="52"/>
    </location>
</feature>
<dbReference type="Pfam" id="PF07734">
    <property type="entry name" value="FBA_1"/>
    <property type="match status" value="1"/>
</dbReference>
<sequence length="332" mass="37894">MDMDTPGSIHALCDDALLEILVRLPSKSVLRCRAVCKNWRRITTARSFLAAHAARRPRHMLVITQSWTVSAVPLSLYPGPAPADDDDMGWRGYLCDPITRGKDGRVTRSCGLLASLDGLLLLRRSPGHFMVCNPTTRQWSKLPALVPKPCSIVYPCGFYFHSSSGEYRLLCHYSWEEYYYNDYYYIISTSGDLPRRLARAPAYNRPIGKGHEYPVACREILHWCSFRPEATSTGKILAFHTVTETFRLVARPPCNNMHRVPRCLIWVLQDYESERWMLRNQVQVVVQPQTSLDDGLVGRAISDGRDTIFIGHPYLSRPVRYIILSMNLEKST</sequence>
<dbReference type="HOGENOM" id="CLU_032609_2_0_1"/>
<dbReference type="SMART" id="SM00256">
    <property type="entry name" value="FBOX"/>
    <property type="match status" value="1"/>
</dbReference>